<comment type="cofactor">
    <cofactor evidence="1">
        <name>pyridoxal 5'-phosphate</name>
        <dbReference type="ChEBI" id="CHEBI:597326"/>
    </cofactor>
</comment>
<dbReference type="Proteomes" id="UP000003340">
    <property type="component" value="Unassembled WGS sequence"/>
</dbReference>
<sequence>MNKKIYLSSPTMHGEEQAFVKEAFDQNWVAPLGPNVNEFEKELAAYAGAGHAAALSAGTAALHLAMKLAGIKPGDRVFCSDLTFSATVNPVSYEGGQQVFIDSEYDSWNMDPRALERAFELYPNPSAVVLVHLYGTPAKLDEIKQICDAHGVPLIEDAAESLGATYRGKQTGTFGRYGIFSFNGNKIITTSGGGALVSDDAGAIEKARFWATQSRDPARHYQHSELGYNYRMSNIVAGVGRGQLLHLEEHIARKQAIYQRYQEAFADIPEISMNPIPADCEPNYWLSCALLSPESRVKPLDILLALERENIEARPLWKPMHLQPVFADRAFVQVKEGVSVGEDLFNRGLCLPSDIKNTPEEMDKIISIIRNLFE</sequence>
<dbReference type="Gene3D" id="3.40.640.10">
    <property type="entry name" value="Type I PLP-dependent aspartate aminotransferase-like (Major domain)"/>
    <property type="match status" value="1"/>
</dbReference>
<keyword evidence="3 9" id="KW-0808">Transferase</keyword>
<dbReference type="HOGENOM" id="CLU_033332_2_1_9"/>
<dbReference type="SUPFAM" id="SSF53383">
    <property type="entry name" value="PLP-dependent transferases"/>
    <property type="match status" value="1"/>
</dbReference>
<accession>C0ED42</accession>
<feature type="active site" description="Proton acceptor" evidence="6">
    <location>
        <position position="186"/>
    </location>
</feature>
<evidence type="ECO:0000313" key="9">
    <source>
        <dbReference type="EMBL" id="EEG30555.1"/>
    </source>
</evidence>
<dbReference type="Gene3D" id="3.90.1150.10">
    <property type="entry name" value="Aspartate Aminotransferase, domain 1"/>
    <property type="match status" value="1"/>
</dbReference>
<keyword evidence="2 9" id="KW-0032">Aminotransferase</keyword>
<dbReference type="EMBL" id="ACEC01000060">
    <property type="protein sequence ID" value="EEG30555.1"/>
    <property type="molecule type" value="Genomic_DNA"/>
</dbReference>
<evidence type="ECO:0000256" key="4">
    <source>
        <dbReference type="ARBA" id="ARBA00022898"/>
    </source>
</evidence>
<protein>
    <submittedName>
        <fullName evidence="9">DegT/DnrJ/EryC1/StrS aminotransferase family protein</fullName>
    </submittedName>
</protein>
<dbReference type="CDD" id="cd00616">
    <property type="entry name" value="AHBA_syn"/>
    <property type="match status" value="1"/>
</dbReference>
<dbReference type="PIRSF" id="PIRSF000390">
    <property type="entry name" value="PLP_StrS"/>
    <property type="match status" value="1"/>
</dbReference>
<feature type="modified residue" description="N6-(pyridoxal phosphate)lysine" evidence="7">
    <location>
        <position position="186"/>
    </location>
</feature>
<dbReference type="eggNOG" id="COG0399">
    <property type="taxonomic scope" value="Bacteria"/>
</dbReference>
<evidence type="ECO:0000256" key="7">
    <source>
        <dbReference type="PIRSR" id="PIRSR000390-2"/>
    </source>
</evidence>
<evidence type="ECO:0000256" key="1">
    <source>
        <dbReference type="ARBA" id="ARBA00001933"/>
    </source>
</evidence>
<dbReference type="FunFam" id="3.40.640.10:FF:000090">
    <property type="entry name" value="Pyridoxal phosphate-dependent aminotransferase"/>
    <property type="match status" value="1"/>
</dbReference>
<dbReference type="Pfam" id="PF01041">
    <property type="entry name" value="DegT_DnrJ_EryC1"/>
    <property type="match status" value="1"/>
</dbReference>
<dbReference type="PANTHER" id="PTHR30244:SF34">
    <property type="entry name" value="DTDP-4-AMINO-4,6-DIDEOXYGALACTOSE TRANSAMINASE"/>
    <property type="match status" value="1"/>
</dbReference>
<dbReference type="InterPro" id="IPR015421">
    <property type="entry name" value="PyrdxlP-dep_Trfase_major"/>
</dbReference>
<keyword evidence="10" id="KW-1185">Reference proteome</keyword>
<keyword evidence="4 7" id="KW-0663">Pyridoxal phosphate</keyword>
<proteinExistence type="inferred from homology"/>
<dbReference type="AlphaFoldDB" id="C0ED42"/>
<reference evidence="9 10" key="1">
    <citation type="submission" date="2009-01" db="EMBL/GenBank/DDBJ databases">
        <authorList>
            <person name="Fulton L."/>
            <person name="Clifton S."/>
            <person name="Fulton B."/>
            <person name="Xu J."/>
            <person name="Minx P."/>
            <person name="Pepin K.H."/>
            <person name="Johnson M."/>
            <person name="Bhonagiri V."/>
            <person name="Nash W.E."/>
            <person name="Mardis E.R."/>
            <person name="Wilson R.K."/>
        </authorList>
    </citation>
    <scope>NUCLEOTIDE SEQUENCE [LARGE SCALE GENOMIC DNA]</scope>
    <source>
        <strain evidence="9 10">DSM 5476</strain>
    </source>
</reference>
<dbReference type="GO" id="GO:0030170">
    <property type="term" value="F:pyridoxal phosphate binding"/>
    <property type="evidence" value="ECO:0007669"/>
    <property type="project" value="TreeGrafter"/>
</dbReference>
<evidence type="ECO:0000256" key="5">
    <source>
        <dbReference type="ARBA" id="ARBA00037999"/>
    </source>
</evidence>
<comment type="similarity">
    <text evidence="5 8">Belongs to the DegT/DnrJ/EryC1 family.</text>
</comment>
<dbReference type="STRING" id="537013.CLOSTMETH_01768"/>
<evidence type="ECO:0000256" key="6">
    <source>
        <dbReference type="PIRSR" id="PIRSR000390-1"/>
    </source>
</evidence>
<dbReference type="InterPro" id="IPR000653">
    <property type="entry name" value="DegT/StrS_aminotransferase"/>
</dbReference>
<evidence type="ECO:0000256" key="3">
    <source>
        <dbReference type="ARBA" id="ARBA00022679"/>
    </source>
</evidence>
<dbReference type="GO" id="GO:0008483">
    <property type="term" value="F:transaminase activity"/>
    <property type="evidence" value="ECO:0007669"/>
    <property type="project" value="UniProtKB-KW"/>
</dbReference>
<gene>
    <name evidence="9" type="ORF">CLOSTMETH_01768</name>
</gene>
<reference evidence="9 10" key="2">
    <citation type="submission" date="2009-02" db="EMBL/GenBank/DDBJ databases">
        <title>Draft genome sequence of Clostridium methylpentosum (DSM 5476).</title>
        <authorList>
            <person name="Sudarsanam P."/>
            <person name="Ley R."/>
            <person name="Guruge J."/>
            <person name="Turnbaugh P.J."/>
            <person name="Mahowald M."/>
            <person name="Liep D."/>
            <person name="Gordon J."/>
        </authorList>
    </citation>
    <scope>NUCLEOTIDE SEQUENCE [LARGE SCALE GENOMIC DNA]</scope>
    <source>
        <strain evidence="9 10">DSM 5476</strain>
    </source>
</reference>
<dbReference type="GO" id="GO:0000271">
    <property type="term" value="P:polysaccharide biosynthetic process"/>
    <property type="evidence" value="ECO:0007669"/>
    <property type="project" value="TreeGrafter"/>
</dbReference>
<dbReference type="InterPro" id="IPR015424">
    <property type="entry name" value="PyrdxlP-dep_Trfase"/>
</dbReference>
<evidence type="ECO:0000256" key="8">
    <source>
        <dbReference type="RuleBase" id="RU004508"/>
    </source>
</evidence>
<name>C0ED42_9FIRM</name>
<organism evidence="9 10">
    <name type="scientific">[Clostridium] methylpentosum DSM 5476</name>
    <dbReference type="NCBI Taxonomy" id="537013"/>
    <lineage>
        <taxon>Bacteria</taxon>
        <taxon>Bacillati</taxon>
        <taxon>Bacillota</taxon>
        <taxon>Clostridia</taxon>
        <taxon>Eubacteriales</taxon>
        <taxon>Oscillospiraceae</taxon>
        <taxon>Oscillospiraceae incertae sedis</taxon>
    </lineage>
</organism>
<evidence type="ECO:0000313" key="10">
    <source>
        <dbReference type="Proteomes" id="UP000003340"/>
    </source>
</evidence>
<evidence type="ECO:0000256" key="2">
    <source>
        <dbReference type="ARBA" id="ARBA00022576"/>
    </source>
</evidence>
<comment type="caution">
    <text evidence="9">The sequence shown here is derived from an EMBL/GenBank/DDBJ whole genome shotgun (WGS) entry which is preliminary data.</text>
</comment>
<dbReference type="InterPro" id="IPR015422">
    <property type="entry name" value="PyrdxlP-dep_Trfase_small"/>
</dbReference>
<dbReference type="PANTHER" id="PTHR30244">
    <property type="entry name" value="TRANSAMINASE"/>
    <property type="match status" value="1"/>
</dbReference>